<dbReference type="Proteomes" id="UP000237000">
    <property type="component" value="Unassembled WGS sequence"/>
</dbReference>
<keyword evidence="5" id="KW-1003">Cell membrane</keyword>
<feature type="compositionally biased region" description="Low complexity" evidence="8">
    <location>
        <begin position="193"/>
        <end position="206"/>
    </location>
</feature>
<feature type="region of interest" description="Disordered" evidence="8">
    <location>
        <begin position="55"/>
        <end position="83"/>
    </location>
</feature>
<keyword evidence="6" id="KW-0472">Membrane</keyword>
<evidence type="ECO:0000313" key="9">
    <source>
        <dbReference type="EMBL" id="PON97238.1"/>
    </source>
</evidence>
<protein>
    <recommendedName>
        <fullName evidence="11">Protein BIG GRAIN 1-like E</fullName>
    </recommendedName>
</protein>
<sequence>MSLTGSLNPADPDKLFKKSFHRRNDSGELDVFEAARYFSGYNESCGATSFNQKLSKDQDHHNRAGYWSSSTTRGSGGRISLDMPRRNLNLHHHDHHDHVHHHHVVMEKQIKEKKYKQPSSPGGRLASFLNSLFNQSSSKKKIKSKSTTSTSTQSTKDYDQDDIQGSGSGGGRRKRRSSISHFGSSGTNTTTDSKASSLYSYNSSSSGFRTPPPYAQLTPTKNFRSFSDNHKQLVSTLSKFNNNNVNKAQQQSDHDHDHDDDHHRVKDLLSLSSDQKENKSNIKGPNALSSDHQKDKTNNRVDHHHNHHHHHHHHHDVKKYHESDHQKKELVVLRKFDEEEDEGGDSDSSSDLFELQNYDLGCYSSGLPVYETTNMDSIKRGISSAPISNI</sequence>
<reference evidence="10" key="1">
    <citation type="submission" date="2016-06" db="EMBL/GenBank/DDBJ databases">
        <title>Parallel loss of symbiosis genes in relatives of nitrogen-fixing non-legume Parasponia.</title>
        <authorList>
            <person name="Van Velzen R."/>
            <person name="Holmer R."/>
            <person name="Bu F."/>
            <person name="Rutten L."/>
            <person name="Van Zeijl A."/>
            <person name="Liu W."/>
            <person name="Santuari L."/>
            <person name="Cao Q."/>
            <person name="Sharma T."/>
            <person name="Shen D."/>
            <person name="Roswanjaya Y."/>
            <person name="Wardhani T."/>
            <person name="Kalhor M.S."/>
            <person name="Jansen J."/>
            <person name="Van den Hoogen J."/>
            <person name="Gungor B."/>
            <person name="Hartog M."/>
            <person name="Hontelez J."/>
            <person name="Verver J."/>
            <person name="Yang W.-C."/>
            <person name="Schijlen E."/>
            <person name="Repin R."/>
            <person name="Schilthuizen M."/>
            <person name="Schranz E."/>
            <person name="Heidstra R."/>
            <person name="Miyata K."/>
            <person name="Fedorova E."/>
            <person name="Kohlen W."/>
            <person name="Bisseling T."/>
            <person name="Smit S."/>
            <person name="Geurts R."/>
        </authorList>
    </citation>
    <scope>NUCLEOTIDE SEQUENCE [LARGE SCALE GENOMIC DNA]</scope>
    <source>
        <strain evidence="10">cv. RG33-2</strain>
    </source>
</reference>
<feature type="compositionally biased region" description="Basic and acidic residues" evidence="8">
    <location>
        <begin position="291"/>
        <end position="301"/>
    </location>
</feature>
<evidence type="ECO:0000256" key="4">
    <source>
        <dbReference type="ARBA" id="ARBA00022448"/>
    </source>
</evidence>
<dbReference type="OrthoDB" id="1871242at2759"/>
<dbReference type="GO" id="GO:0005886">
    <property type="term" value="C:plasma membrane"/>
    <property type="evidence" value="ECO:0007669"/>
    <property type="project" value="UniProtKB-SubCell"/>
</dbReference>
<dbReference type="InterPro" id="IPR039621">
    <property type="entry name" value="BG1-like"/>
</dbReference>
<evidence type="ECO:0000256" key="2">
    <source>
        <dbReference type="ARBA" id="ARBA00004236"/>
    </source>
</evidence>
<feature type="compositionally biased region" description="Basic residues" evidence="8">
    <location>
        <begin position="302"/>
        <end position="318"/>
    </location>
</feature>
<evidence type="ECO:0000256" key="1">
    <source>
        <dbReference type="ARBA" id="ARBA00002281"/>
    </source>
</evidence>
<evidence type="ECO:0000256" key="3">
    <source>
        <dbReference type="ARBA" id="ARBA00010067"/>
    </source>
</evidence>
<accession>A0A2P5FHK0</accession>
<evidence type="ECO:0000256" key="6">
    <source>
        <dbReference type="ARBA" id="ARBA00023136"/>
    </source>
</evidence>
<feature type="compositionally biased region" description="Low complexity" evidence="8">
    <location>
        <begin position="145"/>
        <end position="155"/>
    </location>
</feature>
<comment type="caution">
    <text evidence="9">The sequence shown here is derived from an EMBL/GenBank/DDBJ whole genome shotgun (WGS) entry which is preliminary data.</text>
</comment>
<dbReference type="PANTHER" id="PTHR33541:SF11">
    <property type="entry name" value="PROTEIN BIG GRAIN 1-LIKE E"/>
    <property type="match status" value="1"/>
</dbReference>
<feature type="compositionally biased region" description="Polar residues" evidence="8">
    <location>
        <begin position="281"/>
        <end position="290"/>
    </location>
</feature>
<evidence type="ECO:0000256" key="7">
    <source>
        <dbReference type="ARBA" id="ARBA00023294"/>
    </source>
</evidence>
<comment type="subcellular location">
    <subcellularLocation>
        <location evidence="2">Cell membrane</location>
    </subcellularLocation>
</comment>
<evidence type="ECO:0000313" key="10">
    <source>
        <dbReference type="Proteomes" id="UP000237000"/>
    </source>
</evidence>
<organism evidence="9 10">
    <name type="scientific">Trema orientale</name>
    <name type="common">Charcoal tree</name>
    <name type="synonym">Celtis orientalis</name>
    <dbReference type="NCBI Taxonomy" id="63057"/>
    <lineage>
        <taxon>Eukaryota</taxon>
        <taxon>Viridiplantae</taxon>
        <taxon>Streptophyta</taxon>
        <taxon>Embryophyta</taxon>
        <taxon>Tracheophyta</taxon>
        <taxon>Spermatophyta</taxon>
        <taxon>Magnoliopsida</taxon>
        <taxon>eudicotyledons</taxon>
        <taxon>Gunneridae</taxon>
        <taxon>Pentapetalae</taxon>
        <taxon>rosids</taxon>
        <taxon>fabids</taxon>
        <taxon>Rosales</taxon>
        <taxon>Cannabaceae</taxon>
        <taxon>Trema</taxon>
    </lineage>
</organism>
<dbReference type="PANTHER" id="PTHR33541">
    <property type="entry name" value="PROTEIN BIG GRAIN 1-LIKE A-RELATED"/>
    <property type="match status" value="1"/>
</dbReference>
<proteinExistence type="inferred from homology"/>
<comment type="function">
    <text evidence="1">Involved in auxin transport. Regulator of the auxin signaling pathway.</text>
</comment>
<dbReference type="AlphaFoldDB" id="A0A2P5FHK0"/>
<dbReference type="EMBL" id="JXTC01000033">
    <property type="protein sequence ID" value="PON97238.1"/>
    <property type="molecule type" value="Genomic_DNA"/>
</dbReference>
<evidence type="ECO:0008006" key="11">
    <source>
        <dbReference type="Google" id="ProtNLM"/>
    </source>
</evidence>
<keyword evidence="10" id="KW-1185">Reference proteome</keyword>
<keyword evidence="7" id="KW-0927">Auxin signaling pathway</keyword>
<dbReference type="STRING" id="63057.A0A2P5FHK0"/>
<feature type="region of interest" description="Disordered" evidence="8">
    <location>
        <begin position="95"/>
        <end position="222"/>
    </location>
</feature>
<dbReference type="FunCoup" id="A0A2P5FHK0">
    <property type="interactions" value="140"/>
</dbReference>
<evidence type="ECO:0000256" key="8">
    <source>
        <dbReference type="SAM" id="MobiDB-lite"/>
    </source>
</evidence>
<comment type="similarity">
    <text evidence="3">Belongs to the BIG GRAIN 1 (BG1) plant protein family.</text>
</comment>
<evidence type="ECO:0000256" key="5">
    <source>
        <dbReference type="ARBA" id="ARBA00022475"/>
    </source>
</evidence>
<feature type="compositionally biased region" description="Polar residues" evidence="8">
    <location>
        <begin position="181"/>
        <end position="192"/>
    </location>
</feature>
<feature type="compositionally biased region" description="Low complexity" evidence="8">
    <location>
        <begin position="127"/>
        <end position="137"/>
    </location>
</feature>
<dbReference type="InParanoid" id="A0A2P5FHK0"/>
<name>A0A2P5FHK0_TREOI</name>
<feature type="region of interest" description="Disordered" evidence="8">
    <location>
        <begin position="270"/>
        <end position="325"/>
    </location>
</feature>
<keyword evidence="4" id="KW-0813">Transport</keyword>
<gene>
    <name evidence="9" type="ORF">TorRG33x02_069940</name>
</gene>
<dbReference type="GO" id="GO:0009734">
    <property type="term" value="P:auxin-activated signaling pathway"/>
    <property type="evidence" value="ECO:0007669"/>
    <property type="project" value="UniProtKB-KW"/>
</dbReference>